<dbReference type="Gene3D" id="2.60.120.10">
    <property type="entry name" value="Jelly Rolls"/>
    <property type="match status" value="1"/>
</dbReference>
<feature type="binding site" evidence="6">
    <location>
        <position position="63"/>
    </location>
    <ligand>
        <name>Fe cation</name>
        <dbReference type="ChEBI" id="CHEBI:24875"/>
        <note>catalytic</note>
    </ligand>
</feature>
<dbReference type="GO" id="GO:0008198">
    <property type="term" value="F:ferrous iron binding"/>
    <property type="evidence" value="ECO:0007669"/>
    <property type="project" value="TreeGrafter"/>
</dbReference>
<dbReference type="eggNOG" id="COG5553">
    <property type="taxonomic scope" value="Bacteria"/>
</dbReference>
<dbReference type="CDD" id="cd10548">
    <property type="entry name" value="cupin_CDO"/>
    <property type="match status" value="1"/>
</dbReference>
<keyword evidence="2 6" id="KW-0479">Metal-binding</keyword>
<reference evidence="7 8" key="1">
    <citation type="journal article" date="2009" name="Stand. Genomic Sci.">
        <title>Complete genome sequence of Stackebrandtia nassauensis type strain (LLR-40K-21).</title>
        <authorList>
            <person name="Munk C."/>
            <person name="Lapidus A."/>
            <person name="Copeland A."/>
            <person name="Jando M."/>
            <person name="Mayilraj S."/>
            <person name="Glavina Del Rio T."/>
            <person name="Nolan M."/>
            <person name="Chen F."/>
            <person name="Lucas S."/>
            <person name="Tice H."/>
            <person name="Cheng J.F."/>
            <person name="Han C."/>
            <person name="Detter J.C."/>
            <person name="Bruce D."/>
            <person name="Goodwin L."/>
            <person name="Chain P."/>
            <person name="Pitluck S."/>
            <person name="Goker M."/>
            <person name="Ovchinikova G."/>
            <person name="Pati A."/>
            <person name="Ivanova N."/>
            <person name="Mavromatis K."/>
            <person name="Chen A."/>
            <person name="Palaniappan K."/>
            <person name="Land M."/>
            <person name="Hauser L."/>
            <person name="Chang Y.J."/>
            <person name="Jeffries C.D."/>
            <person name="Bristow J."/>
            <person name="Eisen J.A."/>
            <person name="Markowitz V."/>
            <person name="Hugenholtz P."/>
            <person name="Kyrpides N.C."/>
            <person name="Klenk H.P."/>
        </authorList>
    </citation>
    <scope>NUCLEOTIDE SEQUENCE [LARGE SCALE GENOMIC DNA]</scope>
    <source>
        <strain evidence="8">DSM 44728 / CIP 108903 / NRRL B-16338 / NBRC 102104 / LLR-40K-21</strain>
    </source>
</reference>
<dbReference type="EMBL" id="CP001778">
    <property type="protein sequence ID" value="ADD41388.1"/>
    <property type="molecule type" value="Genomic_DNA"/>
</dbReference>
<dbReference type="InterPro" id="IPR010300">
    <property type="entry name" value="CDO_1"/>
</dbReference>
<evidence type="ECO:0000256" key="3">
    <source>
        <dbReference type="ARBA" id="ARBA00022964"/>
    </source>
</evidence>
<proteinExistence type="inferred from homology"/>
<dbReference type="SUPFAM" id="SSF51182">
    <property type="entry name" value="RmlC-like cupins"/>
    <property type="match status" value="1"/>
</dbReference>
<evidence type="ECO:0000256" key="6">
    <source>
        <dbReference type="PIRSR" id="PIRSR610300-51"/>
    </source>
</evidence>
<dbReference type="AlphaFoldDB" id="D3PXC5"/>
<dbReference type="Pfam" id="PF05995">
    <property type="entry name" value="CDO_I"/>
    <property type="match status" value="1"/>
</dbReference>
<dbReference type="STRING" id="446470.Snas_1688"/>
<dbReference type="HOGENOM" id="CLU_102185_0_1_11"/>
<organism evidence="7 8">
    <name type="scientific">Stackebrandtia nassauensis (strain DSM 44728 / CIP 108903 / NRRL B-16338 / NBRC 102104 / LLR-40K-21)</name>
    <dbReference type="NCBI Taxonomy" id="446470"/>
    <lineage>
        <taxon>Bacteria</taxon>
        <taxon>Bacillati</taxon>
        <taxon>Actinomycetota</taxon>
        <taxon>Actinomycetes</taxon>
        <taxon>Glycomycetales</taxon>
        <taxon>Glycomycetaceae</taxon>
        <taxon>Stackebrandtia</taxon>
    </lineage>
</organism>
<sequence length="153" mass="17107">MTSNSRGDFLDIARSWAEDPSAWTARPRFDPQQRWYHRMHVGDGYEVWLLTWLPGQETELHDHGGSAGAFTVVSGELTEFTPSATSAGLSTWTLRSGQGHRFGARFIHKVTNRGTEPAISVHAYGPALTIMRRYELTESGLRMANVEMAGAQW</sequence>
<dbReference type="OrthoDB" id="4217976at2"/>
<protein>
    <submittedName>
        <fullName evidence="7">Cysteine dioxygenase type I</fullName>
    </submittedName>
</protein>
<dbReference type="PANTHER" id="PTHR12918:SF1">
    <property type="entry name" value="CYSTEINE DIOXYGENASE TYPE 1"/>
    <property type="match status" value="1"/>
</dbReference>
<keyword evidence="3 7" id="KW-0223">Dioxygenase</keyword>
<dbReference type="PANTHER" id="PTHR12918">
    <property type="entry name" value="CYSTEINE DIOXYGENASE"/>
    <property type="match status" value="1"/>
</dbReference>
<accession>D3PXC5</accession>
<evidence type="ECO:0000256" key="4">
    <source>
        <dbReference type="ARBA" id="ARBA00023002"/>
    </source>
</evidence>
<keyword evidence="5 6" id="KW-0408">Iron</keyword>
<dbReference type="InterPro" id="IPR014710">
    <property type="entry name" value="RmlC-like_jellyroll"/>
</dbReference>
<dbReference type="KEGG" id="sna:Snas_1688"/>
<evidence type="ECO:0000256" key="1">
    <source>
        <dbReference type="ARBA" id="ARBA00006622"/>
    </source>
</evidence>
<name>D3PXC5_STANL</name>
<keyword evidence="4" id="KW-0560">Oxidoreductase</keyword>
<dbReference type="InterPro" id="IPR011051">
    <property type="entry name" value="RmlC_Cupin_sf"/>
</dbReference>
<evidence type="ECO:0000256" key="5">
    <source>
        <dbReference type="ARBA" id="ARBA00023004"/>
    </source>
</evidence>
<gene>
    <name evidence="7" type="ordered locus">Snas_1688</name>
</gene>
<evidence type="ECO:0000313" key="7">
    <source>
        <dbReference type="EMBL" id="ADD41388.1"/>
    </source>
</evidence>
<keyword evidence="8" id="KW-1185">Reference proteome</keyword>
<evidence type="ECO:0000313" key="8">
    <source>
        <dbReference type="Proteomes" id="UP000000844"/>
    </source>
</evidence>
<evidence type="ECO:0000256" key="2">
    <source>
        <dbReference type="ARBA" id="ARBA00022723"/>
    </source>
</evidence>
<comment type="similarity">
    <text evidence="1">Belongs to the cysteine dioxygenase family.</text>
</comment>
<dbReference type="Proteomes" id="UP000000844">
    <property type="component" value="Chromosome"/>
</dbReference>
<feature type="binding site" evidence="6">
    <location>
        <position position="108"/>
    </location>
    <ligand>
        <name>Fe cation</name>
        <dbReference type="ChEBI" id="CHEBI:24875"/>
        <note>catalytic</note>
    </ligand>
</feature>
<feature type="binding site" evidence="6">
    <location>
        <position position="61"/>
    </location>
    <ligand>
        <name>Fe cation</name>
        <dbReference type="ChEBI" id="CHEBI:24875"/>
        <note>catalytic</note>
    </ligand>
</feature>
<dbReference type="GO" id="GO:0016702">
    <property type="term" value="F:oxidoreductase activity, acting on single donors with incorporation of molecular oxygen, incorporation of two atoms of oxygen"/>
    <property type="evidence" value="ECO:0007669"/>
    <property type="project" value="InterPro"/>
</dbReference>